<gene>
    <name evidence="2" type="ORF">GCM10011487_60180</name>
</gene>
<dbReference type="EMBL" id="BLJN01000007">
    <property type="protein sequence ID" value="GFE84018.1"/>
    <property type="molecule type" value="Genomic_DNA"/>
</dbReference>
<accession>A0A829YMS8</accession>
<name>A0A829YMS8_9GAMM</name>
<evidence type="ECO:0000256" key="1">
    <source>
        <dbReference type="SAM" id="MobiDB-lite"/>
    </source>
</evidence>
<reference evidence="3" key="1">
    <citation type="submission" date="2020-01" db="EMBL/GenBank/DDBJ databases">
        <title>'Steroidobacter agaridevorans' sp. nov., agar-degrading bacteria isolated from rhizosphere soils.</title>
        <authorList>
            <person name="Ikenaga M."/>
            <person name="Kataoka M."/>
            <person name="Murouchi A."/>
            <person name="Katsuragi S."/>
            <person name="Sakai M."/>
        </authorList>
    </citation>
    <scope>NUCLEOTIDE SEQUENCE [LARGE SCALE GENOMIC DNA]</scope>
    <source>
        <strain evidence="3">YU21-B</strain>
    </source>
</reference>
<comment type="caution">
    <text evidence="2">The sequence shown here is derived from an EMBL/GenBank/DDBJ whole genome shotgun (WGS) entry which is preliminary data.</text>
</comment>
<dbReference type="Proteomes" id="UP000445000">
    <property type="component" value="Unassembled WGS sequence"/>
</dbReference>
<protein>
    <submittedName>
        <fullName evidence="2">Uncharacterized protein</fullName>
    </submittedName>
</protein>
<organism evidence="2 3">
    <name type="scientific">Steroidobacter agaridevorans</name>
    <dbReference type="NCBI Taxonomy" id="2695856"/>
    <lineage>
        <taxon>Bacteria</taxon>
        <taxon>Pseudomonadati</taxon>
        <taxon>Pseudomonadota</taxon>
        <taxon>Gammaproteobacteria</taxon>
        <taxon>Steroidobacterales</taxon>
        <taxon>Steroidobacteraceae</taxon>
        <taxon>Steroidobacter</taxon>
    </lineage>
</organism>
<feature type="region of interest" description="Disordered" evidence="1">
    <location>
        <begin position="57"/>
        <end position="78"/>
    </location>
</feature>
<proteinExistence type="predicted"/>
<evidence type="ECO:0000313" key="3">
    <source>
        <dbReference type="Proteomes" id="UP000445000"/>
    </source>
</evidence>
<keyword evidence="3" id="KW-1185">Reference proteome</keyword>
<sequence length="141" mass="15441">MENSIMDDNKALSIVSALANGVNPQTGEMFEIDSPYQAADVIRALYVAVRALELSNRSKGRGNRARLPANAGKPWAEQEDRDLLERFDAGQSIAQLAQAHDRTMAGIQARLERHGRQVGQGLQWRGRAGSALAYRADHAES</sequence>
<dbReference type="AlphaFoldDB" id="A0A829YMS8"/>
<evidence type="ECO:0000313" key="2">
    <source>
        <dbReference type="EMBL" id="GFE84018.1"/>
    </source>
</evidence>